<keyword evidence="2" id="KW-1185">Reference proteome</keyword>
<evidence type="ECO:0000313" key="1">
    <source>
        <dbReference type="EMBL" id="EAZ93703.1"/>
    </source>
</evidence>
<proteinExistence type="predicted"/>
<protein>
    <submittedName>
        <fullName evidence="1">Uncharacterized protein</fullName>
    </submittedName>
</protein>
<reference evidence="1 2" key="1">
    <citation type="submission" date="2007-03" db="EMBL/GenBank/DDBJ databases">
        <authorList>
            <person name="Stal L."/>
            <person name="Ferriera S."/>
            <person name="Johnson J."/>
            <person name="Kravitz S."/>
            <person name="Beeson K."/>
            <person name="Sutton G."/>
            <person name="Rogers Y.-H."/>
            <person name="Friedman R."/>
            <person name="Frazier M."/>
            <person name="Venter J.C."/>
        </authorList>
    </citation>
    <scope>NUCLEOTIDE SEQUENCE [LARGE SCALE GENOMIC DNA]</scope>
    <source>
        <strain evidence="1 2">CCY0110</strain>
    </source>
</reference>
<name>A3IIS1_9CHRO</name>
<gene>
    <name evidence="1" type="ORF">CY0110_17947</name>
</gene>
<comment type="caution">
    <text evidence="1">The sequence shown here is derived from an EMBL/GenBank/DDBJ whole genome shotgun (WGS) entry which is preliminary data.</text>
</comment>
<dbReference type="EMBL" id="AAXW01000002">
    <property type="protein sequence ID" value="EAZ93703.1"/>
    <property type="molecule type" value="Genomic_DNA"/>
</dbReference>
<dbReference type="AlphaFoldDB" id="A3IIS1"/>
<accession>A3IIS1</accession>
<dbReference type="Proteomes" id="UP000003781">
    <property type="component" value="Unassembled WGS sequence"/>
</dbReference>
<sequence>MENGSHIRDLNTLVIGLDLVANNAADFVRSDTNHSGIFLAIE</sequence>
<evidence type="ECO:0000313" key="2">
    <source>
        <dbReference type="Proteomes" id="UP000003781"/>
    </source>
</evidence>
<organism evidence="1 2">
    <name type="scientific">Crocosphaera chwakensis CCY0110</name>
    <dbReference type="NCBI Taxonomy" id="391612"/>
    <lineage>
        <taxon>Bacteria</taxon>
        <taxon>Bacillati</taxon>
        <taxon>Cyanobacteriota</taxon>
        <taxon>Cyanophyceae</taxon>
        <taxon>Oscillatoriophycideae</taxon>
        <taxon>Chroococcales</taxon>
        <taxon>Aphanothecaceae</taxon>
        <taxon>Crocosphaera</taxon>
        <taxon>Crocosphaera chwakensis</taxon>
    </lineage>
</organism>